<dbReference type="OrthoDB" id="1150971at2"/>
<dbReference type="EMBL" id="WRXO01000001">
    <property type="protein sequence ID" value="MVT39899.1"/>
    <property type="molecule type" value="Genomic_DNA"/>
</dbReference>
<evidence type="ECO:0000313" key="2">
    <source>
        <dbReference type="Proteomes" id="UP000468388"/>
    </source>
</evidence>
<protein>
    <recommendedName>
        <fullName evidence="3">DUF4034 domain-containing protein</fullName>
    </recommendedName>
</protein>
<evidence type="ECO:0008006" key="3">
    <source>
        <dbReference type="Google" id="ProtNLM"/>
    </source>
</evidence>
<dbReference type="InterPro" id="IPR011990">
    <property type="entry name" value="TPR-like_helical_dom_sf"/>
</dbReference>
<organism evidence="1 2">
    <name type="scientific">Chitinophaga oryziterrae</name>
    <dbReference type="NCBI Taxonomy" id="1031224"/>
    <lineage>
        <taxon>Bacteria</taxon>
        <taxon>Pseudomonadati</taxon>
        <taxon>Bacteroidota</taxon>
        <taxon>Chitinophagia</taxon>
        <taxon>Chitinophagales</taxon>
        <taxon>Chitinophagaceae</taxon>
        <taxon>Chitinophaga</taxon>
    </lineage>
</organism>
<proteinExistence type="predicted"/>
<sequence>MKLIIPLLFVSFSCFGQDTGWQQSLKTELYKLDTSKNFDVWKQSIEKLESLTKAHPEEWLLQYYTGWAYTQPSFQAPPGESEPLTDKAEPYVRKALALQPDNTETLTLMAYWLSARINASPIRGVTLGSDSRSYANKAIAADSANPRAYLVKALVIYHTPAVFGGGKKRAEPIVQETTQRFAAFKPKTAIDPHWGSEICQHLAAEYK</sequence>
<gene>
    <name evidence="1" type="ORF">GO495_04845</name>
</gene>
<dbReference type="Proteomes" id="UP000468388">
    <property type="component" value="Unassembled WGS sequence"/>
</dbReference>
<accession>A0A6N8J6Q1</accession>
<keyword evidence="2" id="KW-1185">Reference proteome</keyword>
<name>A0A6N8J6Q1_9BACT</name>
<dbReference type="AlphaFoldDB" id="A0A6N8J6Q1"/>
<reference evidence="1 2" key="1">
    <citation type="submission" date="2019-12" db="EMBL/GenBank/DDBJ databases">
        <title>The draft genomic sequence of strain Chitinophaga oryziterrae JCM 16595.</title>
        <authorList>
            <person name="Zhang X."/>
        </authorList>
    </citation>
    <scope>NUCLEOTIDE SEQUENCE [LARGE SCALE GENOMIC DNA]</scope>
    <source>
        <strain evidence="1 2">JCM 16595</strain>
    </source>
</reference>
<dbReference type="RefSeq" id="WP_157298544.1">
    <property type="nucleotide sequence ID" value="NZ_BAAAZB010000005.1"/>
</dbReference>
<comment type="caution">
    <text evidence="1">The sequence shown here is derived from an EMBL/GenBank/DDBJ whole genome shotgun (WGS) entry which is preliminary data.</text>
</comment>
<dbReference type="SUPFAM" id="SSF48452">
    <property type="entry name" value="TPR-like"/>
    <property type="match status" value="1"/>
</dbReference>
<dbReference type="Gene3D" id="1.25.40.10">
    <property type="entry name" value="Tetratricopeptide repeat domain"/>
    <property type="match status" value="1"/>
</dbReference>
<evidence type="ECO:0000313" key="1">
    <source>
        <dbReference type="EMBL" id="MVT39899.1"/>
    </source>
</evidence>